<dbReference type="AlphaFoldDB" id="A0A919KXL3"/>
<evidence type="ECO:0000313" key="4">
    <source>
        <dbReference type="EMBL" id="GHH75341.1"/>
    </source>
</evidence>
<dbReference type="SUPFAM" id="SSF50249">
    <property type="entry name" value="Nucleic acid-binding proteins"/>
    <property type="match status" value="1"/>
</dbReference>
<dbReference type="Gene3D" id="2.40.50.140">
    <property type="entry name" value="Nucleic acid-binding proteins"/>
    <property type="match status" value="1"/>
</dbReference>
<evidence type="ECO:0000313" key="5">
    <source>
        <dbReference type="Proteomes" id="UP000627369"/>
    </source>
</evidence>
<keyword evidence="1 2" id="KW-0238">DNA-binding</keyword>
<accession>A0A919KXL3</accession>
<gene>
    <name evidence="4" type="ORF">GCM10017772_31440</name>
</gene>
<evidence type="ECO:0000256" key="2">
    <source>
        <dbReference type="PROSITE-ProRule" id="PRU00252"/>
    </source>
</evidence>
<dbReference type="GO" id="GO:0003697">
    <property type="term" value="F:single-stranded DNA binding"/>
    <property type="evidence" value="ECO:0007669"/>
    <property type="project" value="InterPro"/>
</dbReference>
<dbReference type="InterPro" id="IPR000424">
    <property type="entry name" value="Primosome_PriB/ssb"/>
</dbReference>
<feature type="region of interest" description="Disordered" evidence="3">
    <location>
        <begin position="119"/>
        <end position="185"/>
    </location>
</feature>
<sequence length="185" mass="19395">MNDVTVTVSGFAGNNPALHMGKEQEWTSFRVASTRRYMNDKGEWTDGATLWFTVKVWRAAALNVVKSVHKGDPVVVTGRLEVDEWTAPDGKERMGLVITASAVGVDATRGRVEFARTIHHGAAPETPGSGELVAAGPGEVDPFAVDGLGDLDAPPPGEDAGSDASGDEDNPGDLTGVGQRELVTA</sequence>
<reference evidence="4" key="2">
    <citation type="submission" date="2020-09" db="EMBL/GenBank/DDBJ databases">
        <authorList>
            <person name="Sun Q."/>
            <person name="Zhou Y."/>
        </authorList>
    </citation>
    <scope>NUCLEOTIDE SEQUENCE</scope>
    <source>
        <strain evidence="4">CGMCC 4.7398</strain>
    </source>
</reference>
<dbReference type="PROSITE" id="PS50935">
    <property type="entry name" value="SSB"/>
    <property type="match status" value="1"/>
</dbReference>
<proteinExistence type="predicted"/>
<dbReference type="InterPro" id="IPR011344">
    <property type="entry name" value="ssDNA-bd"/>
</dbReference>
<dbReference type="GO" id="GO:0009295">
    <property type="term" value="C:nucleoid"/>
    <property type="evidence" value="ECO:0007669"/>
    <property type="project" value="TreeGrafter"/>
</dbReference>
<evidence type="ECO:0008006" key="6">
    <source>
        <dbReference type="Google" id="ProtNLM"/>
    </source>
</evidence>
<dbReference type="Pfam" id="PF00436">
    <property type="entry name" value="SSB"/>
    <property type="match status" value="1"/>
</dbReference>
<evidence type="ECO:0000256" key="1">
    <source>
        <dbReference type="ARBA" id="ARBA00023125"/>
    </source>
</evidence>
<comment type="caution">
    <text evidence="4">The sequence shown here is derived from an EMBL/GenBank/DDBJ whole genome shotgun (WGS) entry which is preliminary data.</text>
</comment>
<dbReference type="RefSeq" id="WP_189670184.1">
    <property type="nucleotide sequence ID" value="NZ_BNAS01000004.1"/>
</dbReference>
<protein>
    <recommendedName>
        <fullName evidence="6">Single-stranded DNA-binding protein</fullName>
    </recommendedName>
</protein>
<dbReference type="InterPro" id="IPR012340">
    <property type="entry name" value="NA-bd_OB-fold"/>
</dbReference>
<dbReference type="PANTHER" id="PTHR10302:SF27">
    <property type="entry name" value="SINGLE-STRANDED DNA-BINDING PROTEIN"/>
    <property type="match status" value="1"/>
</dbReference>
<dbReference type="GO" id="GO:0006260">
    <property type="term" value="P:DNA replication"/>
    <property type="evidence" value="ECO:0007669"/>
    <property type="project" value="InterPro"/>
</dbReference>
<name>A0A919KXL3_9MICO</name>
<dbReference type="Proteomes" id="UP000627369">
    <property type="component" value="Unassembled WGS sequence"/>
</dbReference>
<dbReference type="CDD" id="cd04496">
    <property type="entry name" value="SSB_OBF"/>
    <property type="match status" value="1"/>
</dbReference>
<dbReference type="EMBL" id="BNAS01000004">
    <property type="protein sequence ID" value="GHH75341.1"/>
    <property type="molecule type" value="Genomic_DNA"/>
</dbReference>
<reference evidence="4" key="1">
    <citation type="journal article" date="2014" name="Int. J. Syst. Evol. Microbiol.">
        <title>Complete genome sequence of Corynebacterium casei LMG S-19264T (=DSM 44701T), isolated from a smear-ripened cheese.</title>
        <authorList>
            <consortium name="US DOE Joint Genome Institute (JGI-PGF)"/>
            <person name="Walter F."/>
            <person name="Albersmeier A."/>
            <person name="Kalinowski J."/>
            <person name="Ruckert C."/>
        </authorList>
    </citation>
    <scope>NUCLEOTIDE SEQUENCE</scope>
    <source>
        <strain evidence="4">CGMCC 4.7398</strain>
    </source>
</reference>
<dbReference type="PANTHER" id="PTHR10302">
    <property type="entry name" value="SINGLE-STRANDED DNA-BINDING PROTEIN"/>
    <property type="match status" value="1"/>
</dbReference>
<keyword evidence="5" id="KW-1185">Reference proteome</keyword>
<organism evidence="4 5">
    <name type="scientific">Promicromonospora soli</name>
    <dbReference type="NCBI Taxonomy" id="2035533"/>
    <lineage>
        <taxon>Bacteria</taxon>
        <taxon>Bacillati</taxon>
        <taxon>Actinomycetota</taxon>
        <taxon>Actinomycetes</taxon>
        <taxon>Micrococcales</taxon>
        <taxon>Promicromonosporaceae</taxon>
        <taxon>Promicromonospora</taxon>
    </lineage>
</organism>
<evidence type="ECO:0000256" key="3">
    <source>
        <dbReference type="SAM" id="MobiDB-lite"/>
    </source>
</evidence>